<dbReference type="KEGG" id="swi:Swit_3425"/>
<evidence type="ECO:0000256" key="1">
    <source>
        <dbReference type="SAM" id="SignalP"/>
    </source>
</evidence>
<dbReference type="EMBL" id="CP000699">
    <property type="protein sequence ID" value="ABQ69771.1"/>
    <property type="molecule type" value="Genomic_DNA"/>
</dbReference>
<dbReference type="PANTHER" id="PTHR38593">
    <property type="entry name" value="BLR2558 PROTEIN"/>
    <property type="match status" value="1"/>
</dbReference>
<feature type="signal peptide" evidence="1">
    <location>
        <begin position="1"/>
        <end position="24"/>
    </location>
</feature>
<proteinExistence type="predicted"/>
<dbReference type="Pfam" id="PF13628">
    <property type="entry name" value="DUF4142"/>
    <property type="match status" value="1"/>
</dbReference>
<feature type="domain" description="DUF4142" evidence="2">
    <location>
        <begin position="30"/>
        <end position="171"/>
    </location>
</feature>
<dbReference type="InterPro" id="IPR025419">
    <property type="entry name" value="DUF4142"/>
</dbReference>
<dbReference type="PANTHER" id="PTHR38593:SF1">
    <property type="entry name" value="BLR2558 PROTEIN"/>
    <property type="match status" value="1"/>
</dbReference>
<protein>
    <submittedName>
        <fullName evidence="3">Outer membrane-like protein</fullName>
    </submittedName>
</protein>
<evidence type="ECO:0000313" key="4">
    <source>
        <dbReference type="Proteomes" id="UP000001989"/>
    </source>
</evidence>
<keyword evidence="1" id="KW-0732">Signal</keyword>
<dbReference type="OrthoDB" id="7867467at2"/>
<dbReference type="Gene3D" id="1.20.1260.10">
    <property type="match status" value="1"/>
</dbReference>
<name>A0A9J9LG14_RHIWR</name>
<dbReference type="InterPro" id="IPR012347">
    <property type="entry name" value="Ferritin-like"/>
</dbReference>
<feature type="chain" id="PRO_5039912868" evidence="1">
    <location>
        <begin position="25"/>
        <end position="176"/>
    </location>
</feature>
<reference evidence="3 4" key="1">
    <citation type="journal article" date="2010" name="J. Bacteriol.">
        <title>Genome sequence of the dioxin-mineralizing bacterium Sphingomonas wittichii RW1.</title>
        <authorList>
            <person name="Miller T.R."/>
            <person name="Delcher A.L."/>
            <person name="Salzberg S.L."/>
            <person name="Saunders E."/>
            <person name="Detter J.C."/>
            <person name="Halden R.U."/>
        </authorList>
    </citation>
    <scope>NUCLEOTIDE SEQUENCE [LARGE SCALE GENOMIC DNA]</scope>
    <source>
        <strain evidence="4">DSM 6014 / CCUG 31198 / JCM 15750 / NBRC 105917 / EY 4224 / RW1</strain>
    </source>
</reference>
<sequence length="176" mass="18234">MMMRFGFAAIMGGAALALAPAAFAHGDHVSDAQIAHIAYTAGAIDIDAGKLALARSKDPAVRAFAEEMVRDHQAVNDKALALVKALGVTPEDNPTSAALAKQAAAQHQAQAALTGAAFDRAYVANEVAYHRAVNAALTSTLIPDATNAELKSLLETGLTLFSEHQAHAEHLAASLK</sequence>
<gene>
    <name evidence="3" type="ordered locus">Swit_3425</name>
</gene>
<dbReference type="Proteomes" id="UP000001989">
    <property type="component" value="Chromosome"/>
</dbReference>
<evidence type="ECO:0000259" key="2">
    <source>
        <dbReference type="Pfam" id="PF13628"/>
    </source>
</evidence>
<evidence type="ECO:0000313" key="3">
    <source>
        <dbReference type="EMBL" id="ABQ69771.1"/>
    </source>
</evidence>
<keyword evidence="4" id="KW-1185">Reference proteome</keyword>
<accession>A0A9J9LG14</accession>
<dbReference type="AlphaFoldDB" id="A0A9J9LG14"/>
<organism evidence="3 4">
    <name type="scientific">Rhizorhabdus wittichii (strain DSM 6014 / CCUG 31198 / JCM 15750 / NBRC 105917 / EY 4224 / RW1)</name>
    <name type="common">Sphingomonas wittichii</name>
    <dbReference type="NCBI Taxonomy" id="392499"/>
    <lineage>
        <taxon>Bacteria</taxon>
        <taxon>Pseudomonadati</taxon>
        <taxon>Pseudomonadota</taxon>
        <taxon>Alphaproteobacteria</taxon>
        <taxon>Sphingomonadales</taxon>
        <taxon>Sphingomonadaceae</taxon>
        <taxon>Rhizorhabdus</taxon>
    </lineage>
</organism>